<protein>
    <recommendedName>
        <fullName evidence="4">YusW-like protein</fullName>
    </recommendedName>
</protein>
<feature type="signal peptide" evidence="1">
    <location>
        <begin position="1"/>
        <end position="19"/>
    </location>
</feature>
<dbReference type="RefSeq" id="WP_115747926.1">
    <property type="nucleotide sequence ID" value="NZ_PIOD01000001.1"/>
</dbReference>
<gene>
    <name evidence="2" type="ORF">CWR45_00985</name>
</gene>
<evidence type="ECO:0000313" key="2">
    <source>
        <dbReference type="EMBL" id="RDW22094.1"/>
    </source>
</evidence>
<dbReference type="InterPro" id="IPR025623">
    <property type="entry name" value="YusW"/>
</dbReference>
<name>A0A3D8Q1D5_9BACI</name>
<keyword evidence="3" id="KW-1185">Reference proteome</keyword>
<dbReference type="PROSITE" id="PS51257">
    <property type="entry name" value="PROKAR_LIPOPROTEIN"/>
    <property type="match status" value="1"/>
</dbReference>
<organism evidence="2 3">
    <name type="scientific">Oceanobacillus chungangensis</name>
    <dbReference type="NCBI Taxonomy" id="1229152"/>
    <lineage>
        <taxon>Bacteria</taxon>
        <taxon>Bacillati</taxon>
        <taxon>Bacillota</taxon>
        <taxon>Bacilli</taxon>
        <taxon>Bacillales</taxon>
        <taxon>Bacillaceae</taxon>
        <taxon>Oceanobacillus</taxon>
    </lineage>
</organism>
<dbReference type="EMBL" id="PIOD01000001">
    <property type="protein sequence ID" value="RDW22094.1"/>
    <property type="molecule type" value="Genomic_DNA"/>
</dbReference>
<accession>A0A3D8Q1D5</accession>
<reference evidence="3" key="1">
    <citation type="submission" date="2017-11" db="EMBL/GenBank/DDBJ databases">
        <authorList>
            <person name="Zhu W."/>
        </authorList>
    </citation>
    <scope>NUCLEOTIDE SEQUENCE [LARGE SCALE GENOMIC DNA]</scope>
    <source>
        <strain evidence="3">CAU 1051</strain>
    </source>
</reference>
<dbReference type="AlphaFoldDB" id="A0A3D8Q1D5"/>
<keyword evidence="1" id="KW-0732">Signal</keyword>
<dbReference type="OrthoDB" id="2452750at2"/>
<dbReference type="Proteomes" id="UP000256520">
    <property type="component" value="Unassembled WGS sequence"/>
</dbReference>
<dbReference type="Pfam" id="PF14039">
    <property type="entry name" value="YusW"/>
    <property type="match status" value="1"/>
</dbReference>
<evidence type="ECO:0000256" key="1">
    <source>
        <dbReference type="SAM" id="SignalP"/>
    </source>
</evidence>
<proteinExistence type="predicted"/>
<feature type="chain" id="PRO_5038511041" description="YusW-like protein" evidence="1">
    <location>
        <begin position="20"/>
        <end position="172"/>
    </location>
</feature>
<evidence type="ECO:0008006" key="4">
    <source>
        <dbReference type="Google" id="ProtNLM"/>
    </source>
</evidence>
<evidence type="ECO:0000313" key="3">
    <source>
        <dbReference type="Proteomes" id="UP000256520"/>
    </source>
</evidence>
<comment type="caution">
    <text evidence="2">The sequence shown here is derived from an EMBL/GenBank/DDBJ whole genome shotgun (WGS) entry which is preliminary data.</text>
</comment>
<sequence>MKHILFITLSVFCIALLTACGGQTNETKNTVEKNVIQNDKGETTNMDNLSPLNNTREQYKMKSDMAKLDFSEIDLEVSFGEQKEYEAEINYDNSGFIGGQVDDEINNEHLRGKAAFDSIYTKVKNVTISKDTNKRDVIDQILKSFDLPADYIQFDLEIILNDGTELEYLDLK</sequence>